<dbReference type="InterPro" id="IPR039768">
    <property type="entry name" value="Nmd3"/>
</dbReference>
<dbReference type="GO" id="GO:0015031">
    <property type="term" value="P:protein transport"/>
    <property type="evidence" value="ECO:0007669"/>
    <property type="project" value="UniProtKB-KW"/>
</dbReference>
<dbReference type="PANTHER" id="PTHR12746:SF2">
    <property type="entry name" value="60S RIBOSOMAL EXPORT PROTEIN NMD3"/>
    <property type="match status" value="1"/>
</dbReference>
<gene>
    <name evidence="3" type="ORF">Sangu_0732100</name>
</gene>
<dbReference type="InterPro" id="IPR007064">
    <property type="entry name" value="Nmd3_N"/>
</dbReference>
<comment type="subcellular location">
    <subcellularLocation>
        <location evidence="1">Cytoplasm</location>
    </subcellularLocation>
    <subcellularLocation>
        <location evidence="1">Nucleus</location>
    </subcellularLocation>
</comment>
<comment type="function">
    <text evidence="1">Acts as an adapter for the XPO1/CRM1-mediated export of the 60S ribosomal subunit.</text>
</comment>
<feature type="domain" description="Nmd3 N-terminal" evidence="2">
    <location>
        <begin position="19"/>
        <end position="219"/>
    </location>
</feature>
<comment type="similarity">
    <text evidence="1">Belongs to the NMD3 family.</text>
</comment>
<dbReference type="Pfam" id="PF04981">
    <property type="entry name" value="NMD3"/>
    <property type="match status" value="1"/>
</dbReference>
<reference evidence="3" key="2">
    <citation type="journal article" date="2024" name="Plant">
        <title>Genomic evolution and insights into agronomic trait innovations of Sesamum species.</title>
        <authorList>
            <person name="Miao H."/>
            <person name="Wang L."/>
            <person name="Qu L."/>
            <person name="Liu H."/>
            <person name="Sun Y."/>
            <person name="Le M."/>
            <person name="Wang Q."/>
            <person name="Wei S."/>
            <person name="Zheng Y."/>
            <person name="Lin W."/>
            <person name="Duan Y."/>
            <person name="Cao H."/>
            <person name="Xiong S."/>
            <person name="Wang X."/>
            <person name="Wei L."/>
            <person name="Li C."/>
            <person name="Ma Q."/>
            <person name="Ju M."/>
            <person name="Zhao R."/>
            <person name="Li G."/>
            <person name="Mu C."/>
            <person name="Tian Q."/>
            <person name="Mei H."/>
            <person name="Zhang T."/>
            <person name="Gao T."/>
            <person name="Zhang H."/>
        </authorList>
    </citation>
    <scope>NUCLEOTIDE SEQUENCE</scope>
    <source>
        <strain evidence="3">G01</strain>
    </source>
</reference>
<evidence type="ECO:0000256" key="1">
    <source>
        <dbReference type="RuleBase" id="RU364108"/>
    </source>
</evidence>
<evidence type="ECO:0000313" key="3">
    <source>
        <dbReference type="EMBL" id="KAL0358827.1"/>
    </source>
</evidence>
<reference evidence="3" key="1">
    <citation type="submission" date="2020-06" db="EMBL/GenBank/DDBJ databases">
        <authorList>
            <person name="Li T."/>
            <person name="Hu X."/>
            <person name="Zhang T."/>
            <person name="Song X."/>
            <person name="Zhang H."/>
            <person name="Dai N."/>
            <person name="Sheng W."/>
            <person name="Hou X."/>
            <person name="Wei L."/>
        </authorList>
    </citation>
    <scope>NUCLEOTIDE SEQUENCE</scope>
    <source>
        <strain evidence="3">G01</strain>
        <tissue evidence="3">Leaf</tissue>
    </source>
</reference>
<proteinExistence type="inferred from homology"/>
<dbReference type="AlphaFoldDB" id="A0AAW2PU51"/>
<keyword evidence="1" id="KW-0653">Protein transport</keyword>
<keyword evidence="1" id="KW-0963">Cytoplasm</keyword>
<dbReference type="GO" id="GO:0043023">
    <property type="term" value="F:ribosomal large subunit binding"/>
    <property type="evidence" value="ECO:0007669"/>
    <property type="project" value="InterPro"/>
</dbReference>
<dbReference type="GO" id="GO:0000055">
    <property type="term" value="P:ribosomal large subunit export from nucleus"/>
    <property type="evidence" value="ECO:0007669"/>
    <property type="project" value="TreeGrafter"/>
</dbReference>
<evidence type="ECO:0000259" key="2">
    <source>
        <dbReference type="Pfam" id="PF04981"/>
    </source>
</evidence>
<organism evidence="3">
    <name type="scientific">Sesamum angustifolium</name>
    <dbReference type="NCBI Taxonomy" id="2727405"/>
    <lineage>
        <taxon>Eukaryota</taxon>
        <taxon>Viridiplantae</taxon>
        <taxon>Streptophyta</taxon>
        <taxon>Embryophyta</taxon>
        <taxon>Tracheophyta</taxon>
        <taxon>Spermatophyta</taxon>
        <taxon>Magnoliopsida</taxon>
        <taxon>eudicotyledons</taxon>
        <taxon>Gunneridae</taxon>
        <taxon>Pentapetalae</taxon>
        <taxon>asterids</taxon>
        <taxon>lamiids</taxon>
        <taxon>Lamiales</taxon>
        <taxon>Pedaliaceae</taxon>
        <taxon>Sesamum</taxon>
    </lineage>
</organism>
<dbReference type="EMBL" id="JACGWK010000004">
    <property type="protein sequence ID" value="KAL0358827.1"/>
    <property type="molecule type" value="Genomic_DNA"/>
</dbReference>
<dbReference type="GO" id="GO:0005634">
    <property type="term" value="C:nucleus"/>
    <property type="evidence" value="ECO:0007669"/>
    <property type="project" value="UniProtKB-SubCell"/>
</dbReference>
<accession>A0AAW2PU51</accession>
<protein>
    <recommendedName>
        <fullName evidence="1">60S ribosomal export protein NMD3</fullName>
    </recommendedName>
</protein>
<keyword evidence="1" id="KW-0539">Nucleus</keyword>
<dbReference type="GO" id="GO:0005737">
    <property type="term" value="C:cytoplasm"/>
    <property type="evidence" value="ECO:0007669"/>
    <property type="project" value="UniProtKB-SubCell"/>
</dbReference>
<comment type="caution">
    <text evidence="3">The sequence shown here is derived from an EMBL/GenBank/DDBJ whole genome shotgun (WGS) entry which is preliminary data.</text>
</comment>
<dbReference type="PANTHER" id="PTHR12746">
    <property type="entry name" value="NONSENSE-MEDIATED MRNA DECAY PROTEIN 3"/>
    <property type="match status" value="1"/>
</dbReference>
<keyword evidence="1" id="KW-0813">Transport</keyword>
<sequence>MAQDTGMFTVPQTIGSVLCCKCGILMQPNAANMCAKCLRSEVDITEGLQKHVIIIHCPECDTYLQPPRTWIKAQLESKELLTFCVKRLKNLNKVRLVHAEFIWTEPHSKRIKVKLRVQKEVLNGAILEQAYTVEYVVQDQMCESCSRVQANPDQWVAAVQLRQHVLHRQTHFLSNLEQLILKHDAANNAIRIKQIRTRALISSSVNRSHGVKFVEFLGKVNSH</sequence>
<name>A0AAW2PU51_9LAMI</name>